<protein>
    <submittedName>
        <fullName evidence="4">BREX system ATP-binding domain-containing protein</fullName>
    </submittedName>
</protein>
<organism evidence="4 5">
    <name type="scientific">Conexibacter stalactiti</name>
    <dbReference type="NCBI Taxonomy" id="1940611"/>
    <lineage>
        <taxon>Bacteria</taxon>
        <taxon>Bacillati</taxon>
        <taxon>Actinomycetota</taxon>
        <taxon>Thermoleophilia</taxon>
        <taxon>Solirubrobacterales</taxon>
        <taxon>Conexibacteraceae</taxon>
        <taxon>Conexibacter</taxon>
    </lineage>
</organism>
<keyword evidence="5" id="KW-1185">Reference proteome</keyword>
<evidence type="ECO:0000313" key="5">
    <source>
        <dbReference type="Proteomes" id="UP001284601"/>
    </source>
</evidence>
<dbReference type="Proteomes" id="UP001284601">
    <property type="component" value="Unassembled WGS sequence"/>
</dbReference>
<dbReference type="PANTHER" id="PTHR16305">
    <property type="entry name" value="TESTICULAR SOLUBLE ADENYLYL CYCLASE"/>
    <property type="match status" value="1"/>
</dbReference>
<feature type="domain" description="Orc1-like AAA ATPase" evidence="3">
    <location>
        <begin position="8"/>
        <end position="178"/>
    </location>
</feature>
<dbReference type="Gene3D" id="3.40.50.300">
    <property type="entry name" value="P-loop containing nucleotide triphosphate hydrolases"/>
    <property type="match status" value="1"/>
</dbReference>
<dbReference type="GO" id="GO:0005524">
    <property type="term" value="F:ATP binding"/>
    <property type="evidence" value="ECO:0007669"/>
    <property type="project" value="UniProtKB-KW"/>
</dbReference>
<accession>A0ABU4I0E3</accession>
<evidence type="ECO:0000256" key="2">
    <source>
        <dbReference type="ARBA" id="ARBA00022840"/>
    </source>
</evidence>
<dbReference type="RefSeq" id="WP_318600270.1">
    <property type="nucleotide sequence ID" value="NZ_JAWSTH010000103.1"/>
</dbReference>
<reference evidence="4 5" key="2">
    <citation type="submission" date="2023-10" db="EMBL/GenBank/DDBJ databases">
        <authorList>
            <person name="Han X.F."/>
        </authorList>
    </citation>
    <scope>NUCLEOTIDE SEQUENCE [LARGE SCALE GENOMIC DNA]</scope>
    <source>
        <strain evidence="4 5">KCTC 39840</strain>
    </source>
</reference>
<dbReference type="EMBL" id="JAWSTH010000103">
    <property type="protein sequence ID" value="MDW5597799.1"/>
    <property type="molecule type" value="Genomic_DNA"/>
</dbReference>
<dbReference type="SUPFAM" id="SSF52540">
    <property type="entry name" value="P-loop containing nucleoside triphosphate hydrolases"/>
    <property type="match status" value="1"/>
</dbReference>
<feature type="non-terminal residue" evidence="4">
    <location>
        <position position="265"/>
    </location>
</feature>
<evidence type="ECO:0000313" key="4">
    <source>
        <dbReference type="EMBL" id="MDW5597799.1"/>
    </source>
</evidence>
<proteinExistence type="predicted"/>
<name>A0ABU4I0E3_9ACTN</name>
<evidence type="ECO:0000256" key="1">
    <source>
        <dbReference type="ARBA" id="ARBA00022741"/>
    </source>
</evidence>
<dbReference type="InterPro" id="IPR041664">
    <property type="entry name" value="AAA_16"/>
</dbReference>
<keyword evidence="2 4" id="KW-0067">ATP-binding</keyword>
<keyword evidence="1" id="KW-0547">Nucleotide-binding</keyword>
<dbReference type="PANTHER" id="PTHR16305:SF35">
    <property type="entry name" value="TRANSCRIPTIONAL ACTIVATOR DOMAIN"/>
    <property type="match status" value="1"/>
</dbReference>
<reference evidence="5" key="1">
    <citation type="submission" date="2023-07" db="EMBL/GenBank/DDBJ databases">
        <title>Conexibacter stalactiti sp. nov., isolated from stalactites in a lava cave and emended description of the genus Conexibacter.</title>
        <authorList>
            <person name="Lee S.D."/>
        </authorList>
    </citation>
    <scope>NUCLEOTIDE SEQUENCE [LARGE SCALE GENOMIC DNA]</scope>
    <source>
        <strain evidence="5">KCTC 39840</strain>
    </source>
</reference>
<sequence length="265" mass="27512">MTPAAPSIVGRSAELRAVGDALDAVEAGTFAAVAVEGEPGIGKTRLLDELRAAARSRGQVVLDGAGAEFERDAPFGVVVDALDGFLADTDGDLSRALEPDALDELERIFPALRSPGAAPTAAVGDERYRVHRAVRLLLERLAATRPLVIVLDDVHWADDASLEVIASVLRRPPAARVLLALAFRSGEASRRLEVALAAAGVVRLGLRPLSEPESHRLLGDRVAGPARDALYREAGGNPFYLEQLARSAGGGAEHAGDGDAAGGGA</sequence>
<dbReference type="Pfam" id="PF13191">
    <property type="entry name" value="AAA_16"/>
    <property type="match status" value="1"/>
</dbReference>
<gene>
    <name evidence="4" type="ORF">R7226_25830</name>
</gene>
<comment type="caution">
    <text evidence="4">The sequence shown here is derived from an EMBL/GenBank/DDBJ whole genome shotgun (WGS) entry which is preliminary data.</text>
</comment>
<dbReference type="InterPro" id="IPR027417">
    <property type="entry name" value="P-loop_NTPase"/>
</dbReference>
<evidence type="ECO:0000259" key="3">
    <source>
        <dbReference type="Pfam" id="PF13191"/>
    </source>
</evidence>